<dbReference type="GO" id="GO:0008270">
    <property type="term" value="F:zinc ion binding"/>
    <property type="evidence" value="ECO:0007669"/>
    <property type="project" value="UniProtKB-KW"/>
</dbReference>
<evidence type="ECO:0000256" key="1">
    <source>
        <dbReference type="ARBA" id="ARBA00022723"/>
    </source>
</evidence>
<evidence type="ECO:0000313" key="7">
    <source>
        <dbReference type="EMBL" id="CAE0034205.1"/>
    </source>
</evidence>
<dbReference type="GO" id="GO:0005739">
    <property type="term" value="C:mitochondrion"/>
    <property type="evidence" value="ECO:0007669"/>
    <property type="project" value="TreeGrafter"/>
</dbReference>
<keyword evidence="2 4" id="KW-0863">Zinc-finger</keyword>
<dbReference type="PANTHER" id="PTHR20922">
    <property type="entry name" value="DNL-TYPE ZINC FINGER PROTEIN"/>
    <property type="match status" value="1"/>
</dbReference>
<dbReference type="Pfam" id="PF05180">
    <property type="entry name" value="zf-DNL"/>
    <property type="match status" value="1"/>
</dbReference>
<keyword evidence="1" id="KW-0479">Metal-binding</keyword>
<reference evidence="7" key="1">
    <citation type="submission" date="2021-01" db="EMBL/GenBank/DDBJ databases">
        <authorList>
            <person name="Corre E."/>
            <person name="Pelletier E."/>
            <person name="Niang G."/>
            <person name="Scheremetjew M."/>
            <person name="Finn R."/>
            <person name="Kale V."/>
            <person name="Holt S."/>
            <person name="Cochrane G."/>
            <person name="Meng A."/>
            <person name="Brown T."/>
            <person name="Cohen L."/>
        </authorList>
    </citation>
    <scope>NUCLEOTIDE SEQUENCE</scope>
    <source>
        <strain evidence="7">CCMP 769</strain>
    </source>
</reference>
<accession>A0A7S3E7N1</accession>
<name>A0A7S3E7N1_9RHOD</name>
<dbReference type="PROSITE" id="PS51501">
    <property type="entry name" value="ZF_DNL"/>
    <property type="match status" value="1"/>
</dbReference>
<evidence type="ECO:0000256" key="4">
    <source>
        <dbReference type="PROSITE-ProRule" id="PRU00834"/>
    </source>
</evidence>
<dbReference type="InterPro" id="IPR024158">
    <property type="entry name" value="Mt_import_TIM15"/>
</dbReference>
<dbReference type="GO" id="GO:0030150">
    <property type="term" value="P:protein import into mitochondrial matrix"/>
    <property type="evidence" value="ECO:0007669"/>
    <property type="project" value="TreeGrafter"/>
</dbReference>
<dbReference type="EMBL" id="HBHW01002851">
    <property type="protein sequence ID" value="CAE0034205.1"/>
    <property type="molecule type" value="Transcribed_RNA"/>
</dbReference>
<evidence type="ECO:0000259" key="6">
    <source>
        <dbReference type="PROSITE" id="PS51501"/>
    </source>
</evidence>
<feature type="region of interest" description="Disordered" evidence="5">
    <location>
        <begin position="44"/>
        <end position="76"/>
    </location>
</feature>
<organism evidence="7">
    <name type="scientific">Rhodosorus marinus</name>
    <dbReference type="NCBI Taxonomy" id="101924"/>
    <lineage>
        <taxon>Eukaryota</taxon>
        <taxon>Rhodophyta</taxon>
        <taxon>Stylonematophyceae</taxon>
        <taxon>Stylonematales</taxon>
        <taxon>Stylonemataceae</taxon>
        <taxon>Rhodosorus</taxon>
    </lineage>
</organism>
<keyword evidence="3" id="KW-0862">Zinc</keyword>
<gene>
    <name evidence="7" type="ORF">RMAR00112_LOCUS2149</name>
</gene>
<protein>
    <recommendedName>
        <fullName evidence="6">DNL-type domain-containing protein</fullName>
    </recommendedName>
</protein>
<dbReference type="GO" id="GO:0050821">
    <property type="term" value="P:protein stabilization"/>
    <property type="evidence" value="ECO:0007669"/>
    <property type="project" value="TreeGrafter"/>
</dbReference>
<dbReference type="GO" id="GO:0006457">
    <property type="term" value="P:protein folding"/>
    <property type="evidence" value="ECO:0007669"/>
    <property type="project" value="TreeGrafter"/>
</dbReference>
<sequence>MSWHRWWRAAGLTGRVLTSSRRLPSLKGEYPRISLTARALQWSRPKLSDSGEKARSGDAKRAHQVGRGQKANEGIKTTEGLNIGTRHGKDLMMIMFTCKVCNTRAVKRFSKGAYERGVVLVECPGCKNRHLIADNLGWFGDSPANVETILAERSEKVVRIDTSTLEVDPDEQNHSPTDGEATVDKPSVKPLAGS</sequence>
<dbReference type="GO" id="GO:0051087">
    <property type="term" value="F:protein-folding chaperone binding"/>
    <property type="evidence" value="ECO:0007669"/>
    <property type="project" value="TreeGrafter"/>
</dbReference>
<dbReference type="InterPro" id="IPR007853">
    <property type="entry name" value="Znf_DNL-typ"/>
</dbReference>
<dbReference type="AlphaFoldDB" id="A0A7S3E7N1"/>
<dbReference type="PANTHER" id="PTHR20922:SF13">
    <property type="entry name" value="DNL-TYPE ZINC FINGER PROTEIN"/>
    <property type="match status" value="1"/>
</dbReference>
<proteinExistence type="predicted"/>
<feature type="domain" description="DNL-type" evidence="6">
    <location>
        <begin position="87"/>
        <end position="182"/>
    </location>
</feature>
<feature type="region of interest" description="Disordered" evidence="5">
    <location>
        <begin position="163"/>
        <end position="194"/>
    </location>
</feature>
<evidence type="ECO:0000256" key="3">
    <source>
        <dbReference type="ARBA" id="ARBA00022833"/>
    </source>
</evidence>
<feature type="compositionally biased region" description="Basic and acidic residues" evidence="5">
    <location>
        <begin position="46"/>
        <end position="61"/>
    </location>
</feature>
<evidence type="ECO:0000256" key="5">
    <source>
        <dbReference type="SAM" id="MobiDB-lite"/>
    </source>
</evidence>
<evidence type="ECO:0000256" key="2">
    <source>
        <dbReference type="ARBA" id="ARBA00022771"/>
    </source>
</evidence>